<evidence type="ECO:0000256" key="8">
    <source>
        <dbReference type="ARBA" id="ARBA00022843"/>
    </source>
</evidence>
<dbReference type="InterPro" id="IPR013087">
    <property type="entry name" value="Znf_C2H2_type"/>
</dbReference>
<evidence type="ECO:0000256" key="2">
    <source>
        <dbReference type="ARBA" id="ARBA00006991"/>
    </source>
</evidence>
<comment type="similarity">
    <text evidence="2">Belongs to the krueppel C2H2-type zinc-finger protein family.</text>
</comment>
<comment type="subcellular location">
    <subcellularLocation>
        <location evidence="1">Nucleus</location>
    </subcellularLocation>
</comment>
<dbReference type="PANTHER" id="PTHR23235:SF156">
    <property type="entry name" value="KRUPPEL-LIKE FACTOR 18"/>
    <property type="match status" value="1"/>
</dbReference>
<dbReference type="SMART" id="SM00355">
    <property type="entry name" value="ZnF_C2H2"/>
    <property type="match status" value="3"/>
</dbReference>
<dbReference type="GO" id="GO:0000981">
    <property type="term" value="F:DNA-binding transcription factor activity, RNA polymerase II-specific"/>
    <property type="evidence" value="ECO:0007669"/>
    <property type="project" value="TreeGrafter"/>
</dbReference>
<evidence type="ECO:0000256" key="6">
    <source>
        <dbReference type="ARBA" id="ARBA00022771"/>
    </source>
</evidence>
<protein>
    <submittedName>
        <fullName evidence="17">DgyrCDS4690</fullName>
    </submittedName>
</protein>
<feature type="domain" description="C2H2-type" evidence="16">
    <location>
        <begin position="206"/>
        <end position="229"/>
    </location>
</feature>
<dbReference type="Gene3D" id="3.30.160.60">
    <property type="entry name" value="Classic Zinc Finger"/>
    <property type="match status" value="3"/>
</dbReference>
<keyword evidence="10" id="KW-0238">DNA-binding</keyword>
<keyword evidence="6 14" id="KW-0863">Zinc-finger</keyword>
<organism evidence="17 18">
    <name type="scientific">Dimorphilus gyrociliatus</name>
    <dbReference type="NCBI Taxonomy" id="2664684"/>
    <lineage>
        <taxon>Eukaryota</taxon>
        <taxon>Metazoa</taxon>
        <taxon>Spiralia</taxon>
        <taxon>Lophotrochozoa</taxon>
        <taxon>Annelida</taxon>
        <taxon>Polychaeta</taxon>
        <taxon>Polychaeta incertae sedis</taxon>
        <taxon>Dinophilidae</taxon>
        <taxon>Dimorphilus</taxon>
    </lineage>
</organism>
<evidence type="ECO:0000256" key="15">
    <source>
        <dbReference type="SAM" id="MobiDB-lite"/>
    </source>
</evidence>
<evidence type="ECO:0000259" key="16">
    <source>
        <dbReference type="PROSITE" id="PS50157"/>
    </source>
</evidence>
<keyword evidence="4" id="KW-0479">Metal-binding</keyword>
<evidence type="ECO:0000256" key="12">
    <source>
        <dbReference type="ARBA" id="ARBA00023163"/>
    </source>
</evidence>
<keyword evidence="5" id="KW-0677">Repeat</keyword>
<evidence type="ECO:0000256" key="4">
    <source>
        <dbReference type="ARBA" id="ARBA00022723"/>
    </source>
</evidence>
<keyword evidence="7" id="KW-0862">Zinc</keyword>
<keyword evidence="12" id="KW-0804">Transcription</keyword>
<dbReference type="EMBL" id="CAJFCJ010000006">
    <property type="protein sequence ID" value="CAD5115745.1"/>
    <property type="molecule type" value="Genomic_DNA"/>
</dbReference>
<dbReference type="Pfam" id="PF00096">
    <property type="entry name" value="zf-C2H2"/>
    <property type="match status" value="3"/>
</dbReference>
<dbReference type="PROSITE" id="PS00028">
    <property type="entry name" value="ZINC_FINGER_C2H2_1"/>
    <property type="match status" value="3"/>
</dbReference>
<keyword evidence="3" id="KW-0597">Phosphoprotein</keyword>
<dbReference type="PROSITE" id="PS50157">
    <property type="entry name" value="ZINC_FINGER_C2H2_2"/>
    <property type="match status" value="3"/>
</dbReference>
<dbReference type="Proteomes" id="UP000549394">
    <property type="component" value="Unassembled WGS sequence"/>
</dbReference>
<dbReference type="FunFam" id="3.30.160.60:FF:000736">
    <property type="entry name" value="Zinc finger protein 423"/>
    <property type="match status" value="1"/>
</dbReference>
<keyword evidence="8" id="KW-0832">Ubl conjugation</keyword>
<feature type="domain" description="C2H2-type" evidence="16">
    <location>
        <begin position="146"/>
        <end position="175"/>
    </location>
</feature>
<comment type="caution">
    <text evidence="17">The sequence shown here is derived from an EMBL/GenBank/DDBJ whole genome shotgun (WGS) entry which is preliminary data.</text>
</comment>
<dbReference type="OrthoDB" id="4748970at2759"/>
<dbReference type="GO" id="GO:0000978">
    <property type="term" value="F:RNA polymerase II cis-regulatory region sequence-specific DNA binding"/>
    <property type="evidence" value="ECO:0007669"/>
    <property type="project" value="TreeGrafter"/>
</dbReference>
<dbReference type="SUPFAM" id="SSF57667">
    <property type="entry name" value="beta-beta-alpha zinc fingers"/>
    <property type="match status" value="2"/>
</dbReference>
<evidence type="ECO:0000256" key="7">
    <source>
        <dbReference type="ARBA" id="ARBA00022833"/>
    </source>
</evidence>
<keyword evidence="11" id="KW-0010">Activator</keyword>
<gene>
    <name evidence="17" type="ORF">DGYR_LOCUS4452</name>
</gene>
<dbReference type="AlphaFoldDB" id="A0A7I8VJ67"/>
<dbReference type="GO" id="GO:0045893">
    <property type="term" value="P:positive regulation of DNA-templated transcription"/>
    <property type="evidence" value="ECO:0007669"/>
    <property type="project" value="UniProtKB-ARBA"/>
</dbReference>
<feature type="domain" description="C2H2-type" evidence="16">
    <location>
        <begin position="176"/>
        <end position="205"/>
    </location>
</feature>
<feature type="compositionally biased region" description="Basic residues" evidence="15">
    <location>
        <begin position="132"/>
        <end position="143"/>
    </location>
</feature>
<evidence type="ECO:0000256" key="10">
    <source>
        <dbReference type="ARBA" id="ARBA00023125"/>
    </source>
</evidence>
<dbReference type="FunFam" id="3.30.160.60:FF:000237">
    <property type="entry name" value="Krueppel-like factor 2"/>
    <property type="match status" value="1"/>
</dbReference>
<proteinExistence type="inferred from homology"/>
<evidence type="ECO:0000313" key="18">
    <source>
        <dbReference type="Proteomes" id="UP000549394"/>
    </source>
</evidence>
<evidence type="ECO:0000256" key="1">
    <source>
        <dbReference type="ARBA" id="ARBA00004123"/>
    </source>
</evidence>
<evidence type="ECO:0000256" key="3">
    <source>
        <dbReference type="ARBA" id="ARBA00022553"/>
    </source>
</evidence>
<evidence type="ECO:0000256" key="5">
    <source>
        <dbReference type="ARBA" id="ARBA00022737"/>
    </source>
</evidence>
<name>A0A7I8VJ67_9ANNE</name>
<dbReference type="PANTHER" id="PTHR23235">
    <property type="entry name" value="KRUEPPEL-LIKE TRANSCRIPTION FACTOR"/>
    <property type="match status" value="1"/>
</dbReference>
<evidence type="ECO:0000256" key="13">
    <source>
        <dbReference type="ARBA" id="ARBA00023242"/>
    </source>
</evidence>
<reference evidence="17 18" key="1">
    <citation type="submission" date="2020-08" db="EMBL/GenBank/DDBJ databases">
        <authorList>
            <person name="Hejnol A."/>
        </authorList>
    </citation>
    <scope>NUCLEOTIDE SEQUENCE [LARGE SCALE GENOMIC DNA]</scope>
</reference>
<sequence>MIDSILNNYSQTPVLPEDEAMNNLWKDVENLLYEQNPAITANPTPPISPQPDLDLDFLLNFSMEPERNSTSSSTTDLPDFGSAFVDIPDIKEEFPHVPPPYPVFYPNQEYYYPIPPMNSMVTPPSSPEEPKKRGRRSWGRKRQTTHSCTYSGCTKTYTKSSHLKAHLRTHTGEKPYHCTWKGCGWKFARSDELTRHFRKHTGDRPFACHLCDRAFSRSDHLSLHMKRHM</sequence>
<dbReference type="GO" id="GO:0008270">
    <property type="term" value="F:zinc ion binding"/>
    <property type="evidence" value="ECO:0007669"/>
    <property type="project" value="UniProtKB-KW"/>
</dbReference>
<evidence type="ECO:0000256" key="9">
    <source>
        <dbReference type="ARBA" id="ARBA00023015"/>
    </source>
</evidence>
<evidence type="ECO:0000313" key="17">
    <source>
        <dbReference type="EMBL" id="CAD5115745.1"/>
    </source>
</evidence>
<evidence type="ECO:0000256" key="14">
    <source>
        <dbReference type="PROSITE-ProRule" id="PRU00042"/>
    </source>
</evidence>
<keyword evidence="13" id="KW-0539">Nucleus</keyword>
<accession>A0A7I8VJ67</accession>
<keyword evidence="9" id="KW-0805">Transcription regulation</keyword>
<keyword evidence="18" id="KW-1185">Reference proteome</keyword>
<dbReference type="GO" id="GO:0005634">
    <property type="term" value="C:nucleus"/>
    <property type="evidence" value="ECO:0007669"/>
    <property type="project" value="UniProtKB-SubCell"/>
</dbReference>
<dbReference type="InterPro" id="IPR036236">
    <property type="entry name" value="Znf_C2H2_sf"/>
</dbReference>
<evidence type="ECO:0000256" key="11">
    <source>
        <dbReference type="ARBA" id="ARBA00023159"/>
    </source>
</evidence>
<feature type="region of interest" description="Disordered" evidence="15">
    <location>
        <begin position="121"/>
        <end position="143"/>
    </location>
</feature>
<dbReference type="FunFam" id="3.30.160.60:FF:000018">
    <property type="entry name" value="Krueppel-like factor 15"/>
    <property type="match status" value="1"/>
</dbReference>